<accession>A0A2Z5PDL4</accession>
<dbReference type="RefSeq" id="WP_146777988.1">
    <property type="nucleotide sequence ID" value="NZ_AP011526.1"/>
</dbReference>
<dbReference type="AlphaFoldDB" id="A0A2Z5PDL4"/>
<dbReference type="KEGG" id="mmak:MMKA1_03630"/>
<evidence type="ECO:0000313" key="3">
    <source>
        <dbReference type="EMBL" id="BAP60480.1"/>
    </source>
</evidence>
<reference evidence="3 4" key="1">
    <citation type="submission" date="2009-06" db="EMBL/GenBank/DDBJ databases">
        <title>Molecular Evidence for Microbiologically Influenced Corrosion from genome of Methanogen.</title>
        <authorList>
            <person name="Ito N."/>
            <person name="Tsurumaru H."/>
            <person name="Shimizu A."/>
            <person name="Harada T."/>
            <person name="Hosoyama A."/>
            <person name="Horikawa H."/>
            <person name="Wakai S."/>
            <person name="Sasaki K."/>
            <person name="Nishijima K."/>
            <person name="Ataku H."/>
            <person name="Yamazaki J."/>
            <person name="Mise M."/>
            <person name="Yamazaki S."/>
            <person name="Tanikawa S."/>
            <person name="Harayama S."/>
            <person name="Fujita N."/>
        </authorList>
    </citation>
    <scope>NUCLEOTIDE SEQUENCE [LARGE SCALE GENOMIC DNA]</scope>
    <source>
        <strain evidence="4">KA1 ( NBRC 102054)</strain>
    </source>
</reference>
<dbReference type="EMBL" id="AP011526">
    <property type="protein sequence ID" value="BAP60480.1"/>
    <property type="molecule type" value="Genomic_DNA"/>
</dbReference>
<dbReference type="InterPro" id="IPR008962">
    <property type="entry name" value="PapD-like_sf"/>
</dbReference>
<evidence type="ECO:0000259" key="2">
    <source>
        <dbReference type="Pfam" id="PF01882"/>
    </source>
</evidence>
<evidence type="ECO:0000256" key="1">
    <source>
        <dbReference type="SAM" id="Phobius"/>
    </source>
</evidence>
<dbReference type="Pfam" id="PF01882">
    <property type="entry name" value="DUF58"/>
    <property type="match status" value="1"/>
</dbReference>
<protein>
    <recommendedName>
        <fullName evidence="2">DUF58 domain-containing protein</fullName>
    </recommendedName>
</protein>
<dbReference type="InterPro" id="IPR002881">
    <property type="entry name" value="DUF58"/>
</dbReference>
<dbReference type="PANTHER" id="PTHR34351">
    <property type="entry name" value="SLR1927 PROTEIN-RELATED"/>
    <property type="match status" value="1"/>
</dbReference>
<name>A0A2Z5PDL4_METMI</name>
<proteinExistence type="predicted"/>
<sequence length="433" mass="49550">MEKQDFLAYVSILLFLEGYLFVNILPTLFGITILLFILLLKFSFDPVFESLIQNSEFEVIENESFEITLNIKNNSKCPLNFKIKENNDNFTWKSDDVLILPKKSANIKVSLTPKSKGSFLIENMVLTVSDAFEIFKKTCEIRNSVHIEVYPSNESIIEGIKINKNKKLGKESLLSSKTGQSTSEFDYLRDYNLGDQFKHIDWKSSLRSGRLISKEFLREVEGEITVIIDSSKNFLKDFNGGTLKTDYVSILSFQIIYYLIKNHKSANVLFFDESGQITLKNSIKTKESLKKCMKNKLTSEKGIPYIPTSKSIISEKTAFLDILKPFLKNSPEKCLSILKYVKPNITAIIITDISNYNEIITLNSELAKKNSKLIIISPNPFLFGLEELNIEKIPEIYNSYLKREKNMIKLNKICPTVDVSPNDLADHIIGEFK</sequence>
<dbReference type="Gene3D" id="2.60.40.10">
    <property type="entry name" value="Immunoglobulins"/>
    <property type="match status" value="1"/>
</dbReference>
<dbReference type="SUPFAM" id="SSF49354">
    <property type="entry name" value="PapD-like"/>
    <property type="match status" value="1"/>
</dbReference>
<dbReference type="Proteomes" id="UP000264208">
    <property type="component" value="Chromosome"/>
</dbReference>
<gene>
    <name evidence="3" type="ORF">MMKA1_03630</name>
</gene>
<dbReference type="GeneID" id="41278778"/>
<keyword evidence="1" id="KW-0812">Transmembrane</keyword>
<keyword evidence="1" id="KW-1133">Transmembrane helix</keyword>
<feature type="transmembrane region" description="Helical" evidence="1">
    <location>
        <begin position="20"/>
        <end position="40"/>
    </location>
</feature>
<dbReference type="PANTHER" id="PTHR34351:SF1">
    <property type="entry name" value="SLR1927 PROTEIN"/>
    <property type="match status" value="1"/>
</dbReference>
<feature type="domain" description="DUF58" evidence="2">
    <location>
        <begin position="189"/>
        <end position="276"/>
    </location>
</feature>
<evidence type="ECO:0000313" key="4">
    <source>
        <dbReference type="Proteomes" id="UP000264208"/>
    </source>
</evidence>
<dbReference type="InterPro" id="IPR013783">
    <property type="entry name" value="Ig-like_fold"/>
</dbReference>
<organism evidence="3 4">
    <name type="scientific">Methanococcus maripaludis KA1</name>
    <dbReference type="NCBI Taxonomy" id="637914"/>
    <lineage>
        <taxon>Archaea</taxon>
        <taxon>Methanobacteriati</taxon>
        <taxon>Methanobacteriota</taxon>
        <taxon>Methanomada group</taxon>
        <taxon>Methanococci</taxon>
        <taxon>Methanococcales</taxon>
        <taxon>Methanococcaceae</taxon>
        <taxon>Methanococcus</taxon>
    </lineage>
</organism>
<keyword evidence="1" id="KW-0472">Membrane</keyword>